<comment type="caution">
    <text evidence="1">The sequence shown here is derived from an EMBL/GenBank/DDBJ whole genome shotgun (WGS) entry which is preliminary data.</text>
</comment>
<proteinExistence type="predicted"/>
<name>A0ABW2CQH0_9ACTN</name>
<evidence type="ECO:0000313" key="1">
    <source>
        <dbReference type="EMBL" id="MFC6883525.1"/>
    </source>
</evidence>
<dbReference type="Proteomes" id="UP001596380">
    <property type="component" value="Unassembled WGS sequence"/>
</dbReference>
<sequence length="214" mass="23041">MKIAVKALKSRTLRDTLSEAMRFVESGGEIVIEHYRRVVARLVPADGSVVVLHTPNAAQGERLRRLVDEHGALGIPFPNNIAAGWRVVDERGEPVNPHAIPSVAVSVAAVGYPETDLTVTLYETNGPSLVLARGDDAWDLGAPDGHYLNGTFAADAQAWHEGTWEPNVDDGQEPTLLEDDLTPVAQWTSEGVTLLTDPHRLGVAALYLGTDAPK</sequence>
<keyword evidence="2" id="KW-1185">Reference proteome</keyword>
<dbReference type="EMBL" id="JBHSXS010000019">
    <property type="protein sequence ID" value="MFC6883525.1"/>
    <property type="molecule type" value="Genomic_DNA"/>
</dbReference>
<accession>A0ABW2CQH0</accession>
<evidence type="ECO:0000313" key="2">
    <source>
        <dbReference type="Proteomes" id="UP001596380"/>
    </source>
</evidence>
<gene>
    <name evidence="1" type="ORF">ACFQKB_27455</name>
</gene>
<organism evidence="1 2">
    <name type="scientific">Actinomadura yumaensis</name>
    <dbReference type="NCBI Taxonomy" id="111807"/>
    <lineage>
        <taxon>Bacteria</taxon>
        <taxon>Bacillati</taxon>
        <taxon>Actinomycetota</taxon>
        <taxon>Actinomycetes</taxon>
        <taxon>Streptosporangiales</taxon>
        <taxon>Thermomonosporaceae</taxon>
        <taxon>Actinomadura</taxon>
    </lineage>
</organism>
<dbReference type="RefSeq" id="WP_378050122.1">
    <property type="nucleotide sequence ID" value="NZ_JBHSXE010000002.1"/>
</dbReference>
<reference evidence="2" key="1">
    <citation type="journal article" date="2019" name="Int. J. Syst. Evol. Microbiol.">
        <title>The Global Catalogue of Microorganisms (GCM) 10K type strain sequencing project: providing services to taxonomists for standard genome sequencing and annotation.</title>
        <authorList>
            <consortium name="The Broad Institute Genomics Platform"/>
            <consortium name="The Broad Institute Genome Sequencing Center for Infectious Disease"/>
            <person name="Wu L."/>
            <person name="Ma J."/>
        </authorList>
    </citation>
    <scope>NUCLEOTIDE SEQUENCE [LARGE SCALE GENOMIC DNA]</scope>
    <source>
        <strain evidence="2">JCM 3369</strain>
    </source>
</reference>
<protein>
    <submittedName>
        <fullName evidence="1">Type II toxin-antitoxin system Phd/YefM family antitoxin</fullName>
    </submittedName>
</protein>